<name>A0A853IGU2_9GAMM</name>
<evidence type="ECO:0000313" key="1">
    <source>
        <dbReference type="EMBL" id="NYZ68365.1"/>
    </source>
</evidence>
<dbReference type="EMBL" id="JACCKB010000040">
    <property type="protein sequence ID" value="NYZ68365.1"/>
    <property type="molecule type" value="Genomic_DNA"/>
</dbReference>
<gene>
    <name evidence="1" type="ORF">H0A36_20310</name>
</gene>
<dbReference type="AlphaFoldDB" id="A0A853IGU2"/>
<dbReference type="RefSeq" id="WP_180570379.1">
    <property type="nucleotide sequence ID" value="NZ_JACCKB010000040.1"/>
</dbReference>
<protein>
    <submittedName>
        <fullName evidence="1">Uncharacterized protein</fullName>
    </submittedName>
</protein>
<keyword evidence="2" id="KW-1185">Reference proteome</keyword>
<evidence type="ECO:0000313" key="2">
    <source>
        <dbReference type="Proteomes" id="UP000569732"/>
    </source>
</evidence>
<comment type="caution">
    <text evidence="1">The sequence shown here is derived from an EMBL/GenBank/DDBJ whole genome shotgun (WGS) entry which is preliminary data.</text>
</comment>
<organism evidence="1 2">
    <name type="scientific">Spartinivicinus marinus</name>
    <dbReference type="NCBI Taxonomy" id="2994442"/>
    <lineage>
        <taxon>Bacteria</taxon>
        <taxon>Pseudomonadati</taxon>
        <taxon>Pseudomonadota</taxon>
        <taxon>Gammaproteobacteria</taxon>
        <taxon>Oceanospirillales</taxon>
        <taxon>Zooshikellaceae</taxon>
        <taxon>Spartinivicinus</taxon>
    </lineage>
</organism>
<accession>A0A853IGU2</accession>
<dbReference type="Proteomes" id="UP000569732">
    <property type="component" value="Unassembled WGS sequence"/>
</dbReference>
<proteinExistence type="predicted"/>
<sequence length="111" mass="12761">MTKDTKLPEKWQQEKKALKAVQVAFDLGAEIQLQIRREAVDRGINPSDRVRQILGLPVHRKPQRLRLSISLTEEDFLFLADKFNLDPGNKVEIKHLAAELLVEHVSKPQTE</sequence>
<reference evidence="1 2" key="1">
    <citation type="submission" date="2020-07" db="EMBL/GenBank/DDBJ databases">
        <title>Endozoicomonas sp. nov., isolated from sediment.</title>
        <authorList>
            <person name="Gu T."/>
        </authorList>
    </citation>
    <scope>NUCLEOTIDE SEQUENCE [LARGE SCALE GENOMIC DNA]</scope>
    <source>
        <strain evidence="1 2">SM1973</strain>
    </source>
</reference>